<evidence type="ECO:0000259" key="4">
    <source>
        <dbReference type="PROSITE" id="PS51123"/>
    </source>
</evidence>
<dbReference type="InterPro" id="IPR036737">
    <property type="entry name" value="OmpA-like_sf"/>
</dbReference>
<evidence type="ECO:0000256" key="2">
    <source>
        <dbReference type="SAM" id="Coils"/>
    </source>
</evidence>
<gene>
    <name evidence="5" type="ORF">BG36_00645</name>
    <name evidence="6" type="ORF">DES43_103129</name>
</gene>
<dbReference type="Gene3D" id="1.10.287.1490">
    <property type="match status" value="1"/>
</dbReference>
<evidence type="ECO:0000313" key="5">
    <source>
        <dbReference type="EMBL" id="EXL10405.1"/>
    </source>
</evidence>
<feature type="coiled-coil region" evidence="2">
    <location>
        <begin position="132"/>
        <end position="166"/>
    </location>
</feature>
<feature type="transmembrane region" description="Helical" evidence="3">
    <location>
        <begin position="20"/>
        <end position="44"/>
    </location>
</feature>
<dbReference type="GO" id="GO:0016020">
    <property type="term" value="C:membrane"/>
    <property type="evidence" value="ECO:0007669"/>
    <property type="project" value="UniProtKB-UniRule"/>
</dbReference>
<dbReference type="HOGENOM" id="CLU_016890_14_3_5"/>
<sequence>MALARGRRSYRHIDYWPGFVDALSTLLLAIMFLLSVFVLAQFLLSREISGKDEALNRLNAQINELTQLLALERGNVQDAQDALANLQASLSASEAEKSRLEQLLAAGEGAGSAATARADKLAGELDSERQISQRALSQVELLNQQIAALRRQIAALEQALDASEARDRESNTKIADLGRRLNVALAQRVQELNRYRSDFFGRLREILADRENIRIVGDRFVFQSEVLFPVGSDQINDAGQVEMKKLADAIIELQKEIPPEINWVLRVDGHTDDRPLSGTGRFRDNWELSASRAISVVKFLIANGVPANRLVAAGFGEYQPLDETGTQEARDRNRRIELKLTER</sequence>
<evidence type="ECO:0000313" key="7">
    <source>
        <dbReference type="Proteomes" id="UP000019849"/>
    </source>
</evidence>
<dbReference type="NCBIfam" id="NF006543">
    <property type="entry name" value="PRK09039.1-2"/>
    <property type="match status" value="1"/>
</dbReference>
<name>A0A011VPY8_9HYPH</name>
<feature type="domain" description="OmpA-like" evidence="4">
    <location>
        <begin position="216"/>
        <end position="343"/>
    </location>
</feature>
<dbReference type="eggNOG" id="COG1360">
    <property type="taxonomic scope" value="Bacteria"/>
</dbReference>
<dbReference type="EMBL" id="JENY01000001">
    <property type="protein sequence ID" value="EXL10405.1"/>
    <property type="molecule type" value="Genomic_DNA"/>
</dbReference>
<evidence type="ECO:0000256" key="3">
    <source>
        <dbReference type="SAM" id="Phobius"/>
    </source>
</evidence>
<dbReference type="InterPro" id="IPR050330">
    <property type="entry name" value="Bact_OuterMem_StrucFunc"/>
</dbReference>
<dbReference type="NCBIfam" id="NF006545">
    <property type="entry name" value="PRK09039.1-4"/>
    <property type="match status" value="1"/>
</dbReference>
<dbReference type="STRING" id="69279.BG36_00645"/>
<comment type="caution">
    <text evidence="5">The sequence shown here is derived from an EMBL/GenBank/DDBJ whole genome shotgun (WGS) entry which is preliminary data.</text>
</comment>
<evidence type="ECO:0000256" key="1">
    <source>
        <dbReference type="PROSITE-ProRule" id="PRU00473"/>
    </source>
</evidence>
<evidence type="ECO:0000313" key="6">
    <source>
        <dbReference type="EMBL" id="TDR37202.1"/>
    </source>
</evidence>
<dbReference type="OrthoDB" id="9815217at2"/>
<proteinExistence type="predicted"/>
<keyword evidence="2" id="KW-0175">Coiled coil</keyword>
<dbReference type="Gene3D" id="3.30.1330.60">
    <property type="entry name" value="OmpA-like domain"/>
    <property type="match status" value="1"/>
</dbReference>
<dbReference type="AlphaFoldDB" id="A0A011VPY8"/>
<dbReference type="CDD" id="cd07185">
    <property type="entry name" value="OmpA_C-like"/>
    <property type="match status" value="1"/>
</dbReference>
<dbReference type="NCBIfam" id="NF006546">
    <property type="entry name" value="PRK09039.1-5"/>
    <property type="match status" value="1"/>
</dbReference>
<keyword evidence="3" id="KW-0812">Transmembrane</keyword>
<dbReference type="PATRIC" id="fig|69279.3.peg.130"/>
<feature type="coiled-coil region" evidence="2">
    <location>
        <begin position="48"/>
        <end position="103"/>
    </location>
</feature>
<dbReference type="PANTHER" id="PTHR30329">
    <property type="entry name" value="STATOR ELEMENT OF FLAGELLAR MOTOR COMPLEX"/>
    <property type="match status" value="1"/>
</dbReference>
<keyword evidence="3" id="KW-1133">Transmembrane helix</keyword>
<protein>
    <submittedName>
        <fullName evidence="6">Chemotaxis protein MotB</fullName>
    </submittedName>
</protein>
<organism evidence="5 7">
    <name type="scientific">Aquamicrobium defluvii</name>
    <dbReference type="NCBI Taxonomy" id="69279"/>
    <lineage>
        <taxon>Bacteria</taxon>
        <taxon>Pseudomonadati</taxon>
        <taxon>Pseudomonadota</taxon>
        <taxon>Alphaproteobacteria</taxon>
        <taxon>Hyphomicrobiales</taxon>
        <taxon>Phyllobacteriaceae</taxon>
        <taxon>Aquamicrobium</taxon>
    </lineage>
</organism>
<reference evidence="5 7" key="1">
    <citation type="submission" date="2014-02" db="EMBL/GenBank/DDBJ databases">
        <title>Aquamicrobium defluvii Genome sequencing.</title>
        <authorList>
            <person name="Wang X."/>
        </authorList>
    </citation>
    <scope>NUCLEOTIDE SEQUENCE [LARGE SCALE GENOMIC DNA]</scope>
    <source>
        <strain evidence="5 7">W13Z1</strain>
    </source>
</reference>
<reference evidence="6 8" key="2">
    <citation type="submission" date="2019-03" db="EMBL/GenBank/DDBJ databases">
        <title>Genomic Encyclopedia of Type Strains, Phase IV (KMG-IV): sequencing the most valuable type-strain genomes for metagenomic binning, comparative biology and taxonomic classification.</title>
        <authorList>
            <person name="Goeker M."/>
        </authorList>
    </citation>
    <scope>NUCLEOTIDE SEQUENCE [LARGE SCALE GENOMIC DNA]</scope>
    <source>
        <strain evidence="6 8">DSM 11603</strain>
    </source>
</reference>
<evidence type="ECO:0000313" key="8">
    <source>
        <dbReference type="Proteomes" id="UP000294958"/>
    </source>
</evidence>
<keyword evidence="1 3" id="KW-0472">Membrane</keyword>
<keyword evidence="8" id="KW-1185">Reference proteome</keyword>
<dbReference type="PROSITE" id="PS51123">
    <property type="entry name" value="OMPA_2"/>
    <property type="match status" value="1"/>
</dbReference>
<dbReference type="SUPFAM" id="SSF103088">
    <property type="entry name" value="OmpA-like"/>
    <property type="match status" value="1"/>
</dbReference>
<dbReference type="NCBIfam" id="NF006544">
    <property type="entry name" value="PRK09039.1-3"/>
    <property type="match status" value="1"/>
</dbReference>
<dbReference type="RefSeq" id="WP_035022052.1">
    <property type="nucleotide sequence ID" value="NZ_KK073877.1"/>
</dbReference>
<dbReference type="Pfam" id="PF00691">
    <property type="entry name" value="OmpA"/>
    <property type="match status" value="1"/>
</dbReference>
<dbReference type="EMBL" id="SNZF01000003">
    <property type="protein sequence ID" value="TDR37202.1"/>
    <property type="molecule type" value="Genomic_DNA"/>
</dbReference>
<dbReference type="InterPro" id="IPR006665">
    <property type="entry name" value="OmpA-like"/>
</dbReference>
<dbReference type="Proteomes" id="UP000294958">
    <property type="component" value="Unassembled WGS sequence"/>
</dbReference>
<dbReference type="Proteomes" id="UP000019849">
    <property type="component" value="Unassembled WGS sequence"/>
</dbReference>
<dbReference type="PANTHER" id="PTHR30329:SF21">
    <property type="entry name" value="LIPOPROTEIN YIAD-RELATED"/>
    <property type="match status" value="1"/>
</dbReference>
<accession>A0A011VPY8</accession>